<evidence type="ECO:0000256" key="4">
    <source>
        <dbReference type="ARBA" id="ARBA00022490"/>
    </source>
</evidence>
<dbReference type="PANTHER" id="PTHR21237:SF23">
    <property type="entry name" value="GRPE PROTEIN HOMOLOG, MITOCHONDRIAL"/>
    <property type="match status" value="1"/>
</dbReference>
<dbReference type="SUPFAM" id="SSF51064">
    <property type="entry name" value="Head domain of nucleotide exchange factor GrpE"/>
    <property type="match status" value="1"/>
</dbReference>
<evidence type="ECO:0000256" key="5">
    <source>
        <dbReference type="ARBA" id="ARBA00023016"/>
    </source>
</evidence>
<evidence type="ECO:0000256" key="11">
    <source>
        <dbReference type="RuleBase" id="RU000639"/>
    </source>
</evidence>
<dbReference type="EMBL" id="BPQF01000003">
    <property type="protein sequence ID" value="GJD38084.1"/>
    <property type="molecule type" value="Genomic_DNA"/>
</dbReference>
<evidence type="ECO:0000313" key="15">
    <source>
        <dbReference type="Proteomes" id="UP001055307"/>
    </source>
</evidence>
<comment type="function">
    <text evidence="7 10 11">Participates actively in the response to hyperosmotic and heat shock by preventing the aggregation of stress-denatured proteins, in association with DnaK and GrpE. It is the nucleotide exchange factor for DnaK and may function as a thermosensor. Unfolded proteins bind initially to DnaJ; upon interaction with the DnaJ-bound protein, DnaK hydrolyzes its bound ATP, resulting in the formation of a stable complex. GrpE releases ADP from DnaK; ATP binding to DnaK triggers the release of the substrate protein, thus completing the reaction cycle. Several rounds of ATP-dependent interactions between DnaJ, DnaK and GrpE are required for fully efficient folding.</text>
</comment>
<evidence type="ECO:0000256" key="7">
    <source>
        <dbReference type="ARBA" id="ARBA00053401"/>
    </source>
</evidence>
<sequence length="174" mass="18744">MTESMNDTMPPDGEVADLAALQAENASLQDRLMRALAETENVRRRGERGIEDARKFAVQDLARELLPVADNLHRAIAAATGAGAGPAAHASLLEGVGATERMLTSALERFGVRRIPALGTRFDPKAHEAMQEVEDATQAPGTVIDVMEEGFTLHDRLLRPARVVVARVRSRVGA</sequence>
<keyword evidence="15" id="KW-1185">Reference proteome</keyword>
<reference evidence="14" key="1">
    <citation type="journal article" date="2016" name="Front. Microbiol.">
        <title>Genome Sequence of the Piezophilic, Mesophilic Sulfate-Reducing Bacterium Desulfovibrio indicus J2T.</title>
        <authorList>
            <person name="Cao J."/>
            <person name="Maignien L."/>
            <person name="Shao Z."/>
            <person name="Alain K."/>
            <person name="Jebbar M."/>
        </authorList>
    </citation>
    <scope>NUCLEOTIDE SEQUENCE</scope>
    <source>
        <strain evidence="14">DSM 21893</strain>
    </source>
</reference>
<evidence type="ECO:0000313" key="14">
    <source>
        <dbReference type="EMBL" id="GJD38084.1"/>
    </source>
</evidence>
<dbReference type="GO" id="GO:0042803">
    <property type="term" value="F:protein homodimerization activity"/>
    <property type="evidence" value="ECO:0007669"/>
    <property type="project" value="InterPro"/>
</dbReference>
<dbReference type="HAMAP" id="MF_01151">
    <property type="entry name" value="GrpE"/>
    <property type="match status" value="1"/>
</dbReference>
<organism evidence="14 15">
    <name type="scientific">Methylobacterium bullatum</name>
    <dbReference type="NCBI Taxonomy" id="570505"/>
    <lineage>
        <taxon>Bacteria</taxon>
        <taxon>Pseudomonadati</taxon>
        <taxon>Pseudomonadota</taxon>
        <taxon>Alphaproteobacteria</taxon>
        <taxon>Hyphomicrobiales</taxon>
        <taxon>Methylobacteriaceae</taxon>
        <taxon>Methylobacterium</taxon>
    </lineage>
</organism>
<evidence type="ECO:0000256" key="3">
    <source>
        <dbReference type="ARBA" id="ARBA00011738"/>
    </source>
</evidence>
<comment type="subunit">
    <text evidence="3 10">Homodimer.</text>
</comment>
<feature type="coiled-coil region" evidence="13">
    <location>
        <begin position="18"/>
        <end position="45"/>
    </location>
</feature>
<protein>
    <recommendedName>
        <fullName evidence="8 10">Protein GrpE</fullName>
    </recommendedName>
    <alternativeName>
        <fullName evidence="9 10">HSP-70 cofactor</fullName>
    </alternativeName>
</protein>
<dbReference type="InterPro" id="IPR013805">
    <property type="entry name" value="GrpE_CC"/>
</dbReference>
<keyword evidence="4 10" id="KW-0963">Cytoplasm</keyword>
<dbReference type="InterPro" id="IPR009012">
    <property type="entry name" value="GrpE_head"/>
</dbReference>
<dbReference type="InterPro" id="IPR000740">
    <property type="entry name" value="GrpE"/>
</dbReference>
<reference evidence="14" key="2">
    <citation type="submission" date="2021-08" db="EMBL/GenBank/DDBJ databases">
        <authorList>
            <person name="Tani A."/>
            <person name="Ola A."/>
            <person name="Ogura Y."/>
            <person name="Katsura K."/>
            <person name="Hayashi T."/>
        </authorList>
    </citation>
    <scope>NUCLEOTIDE SEQUENCE</scope>
    <source>
        <strain evidence="14">DSM 21893</strain>
    </source>
</reference>
<name>A0AAV4Z3F5_9HYPH</name>
<dbReference type="GO" id="GO:0051087">
    <property type="term" value="F:protein-folding chaperone binding"/>
    <property type="evidence" value="ECO:0007669"/>
    <property type="project" value="InterPro"/>
</dbReference>
<proteinExistence type="inferred from homology"/>
<dbReference type="GO" id="GO:0051082">
    <property type="term" value="F:unfolded protein binding"/>
    <property type="evidence" value="ECO:0007669"/>
    <property type="project" value="TreeGrafter"/>
</dbReference>
<keyword evidence="6 10" id="KW-0143">Chaperone</keyword>
<evidence type="ECO:0000256" key="1">
    <source>
        <dbReference type="ARBA" id="ARBA00004496"/>
    </source>
</evidence>
<evidence type="ECO:0000256" key="13">
    <source>
        <dbReference type="SAM" id="Coils"/>
    </source>
</evidence>
<dbReference type="Proteomes" id="UP001055307">
    <property type="component" value="Unassembled WGS sequence"/>
</dbReference>
<evidence type="ECO:0000256" key="10">
    <source>
        <dbReference type="HAMAP-Rule" id="MF_01151"/>
    </source>
</evidence>
<keyword evidence="13" id="KW-0175">Coiled coil</keyword>
<evidence type="ECO:0000256" key="6">
    <source>
        <dbReference type="ARBA" id="ARBA00023186"/>
    </source>
</evidence>
<evidence type="ECO:0000256" key="9">
    <source>
        <dbReference type="ARBA" id="ARBA00076414"/>
    </source>
</evidence>
<dbReference type="GO" id="GO:0005737">
    <property type="term" value="C:cytoplasm"/>
    <property type="evidence" value="ECO:0007669"/>
    <property type="project" value="UniProtKB-SubCell"/>
</dbReference>
<dbReference type="Gene3D" id="3.90.20.20">
    <property type="match status" value="1"/>
</dbReference>
<evidence type="ECO:0000256" key="2">
    <source>
        <dbReference type="ARBA" id="ARBA00009054"/>
    </source>
</evidence>
<dbReference type="AlphaFoldDB" id="A0AAV4Z3F5"/>
<dbReference type="PROSITE" id="PS01071">
    <property type="entry name" value="GRPE"/>
    <property type="match status" value="1"/>
</dbReference>
<dbReference type="GO" id="GO:0000774">
    <property type="term" value="F:adenyl-nucleotide exchange factor activity"/>
    <property type="evidence" value="ECO:0007669"/>
    <property type="project" value="InterPro"/>
</dbReference>
<comment type="similarity">
    <text evidence="2 10 12">Belongs to the GrpE family.</text>
</comment>
<dbReference type="PANTHER" id="PTHR21237">
    <property type="entry name" value="GRPE PROTEIN"/>
    <property type="match status" value="1"/>
</dbReference>
<dbReference type="CDD" id="cd00446">
    <property type="entry name" value="GrpE"/>
    <property type="match status" value="1"/>
</dbReference>
<comment type="caution">
    <text evidence="14">The sequence shown here is derived from an EMBL/GenBank/DDBJ whole genome shotgun (WGS) entry which is preliminary data.</text>
</comment>
<dbReference type="PRINTS" id="PR00773">
    <property type="entry name" value="GRPEPROTEIN"/>
</dbReference>
<dbReference type="Gene3D" id="2.30.22.10">
    <property type="entry name" value="Head domain of nucleotide exchange factor GrpE"/>
    <property type="match status" value="1"/>
</dbReference>
<dbReference type="FunFam" id="2.30.22.10:FF:000001">
    <property type="entry name" value="Protein GrpE"/>
    <property type="match status" value="1"/>
</dbReference>
<keyword evidence="5 10" id="KW-0346">Stress response</keyword>
<gene>
    <name evidence="14" type="primary">grpE_1</name>
    <name evidence="10" type="synonym">grpE</name>
    <name evidence="14" type="ORF">OICFNHDK_0524</name>
</gene>
<dbReference type="SUPFAM" id="SSF58014">
    <property type="entry name" value="Coiled-coil domain of nucleotide exchange factor GrpE"/>
    <property type="match status" value="1"/>
</dbReference>
<evidence type="ECO:0000256" key="8">
    <source>
        <dbReference type="ARBA" id="ARBA00072274"/>
    </source>
</evidence>
<accession>A0AAV4Z3F5</accession>
<dbReference type="GO" id="GO:0006457">
    <property type="term" value="P:protein folding"/>
    <property type="evidence" value="ECO:0007669"/>
    <property type="project" value="InterPro"/>
</dbReference>
<dbReference type="RefSeq" id="WP_238253740.1">
    <property type="nucleotide sequence ID" value="NZ_BPQF01000003.1"/>
</dbReference>
<dbReference type="Pfam" id="PF01025">
    <property type="entry name" value="GrpE"/>
    <property type="match status" value="1"/>
</dbReference>
<evidence type="ECO:0000256" key="12">
    <source>
        <dbReference type="RuleBase" id="RU004478"/>
    </source>
</evidence>
<comment type="subcellular location">
    <subcellularLocation>
        <location evidence="1 10">Cytoplasm</location>
    </subcellularLocation>
</comment>